<evidence type="ECO:0000313" key="2">
    <source>
        <dbReference type="EMBL" id="KWX13998.1"/>
    </source>
</evidence>
<dbReference type="AlphaFoldDB" id="A0A132NV99"/>
<feature type="transmembrane region" description="Helical" evidence="1">
    <location>
        <begin position="51"/>
        <end position="73"/>
    </location>
</feature>
<name>A0A132NV99_GIAIN</name>
<keyword evidence="1" id="KW-0472">Membrane</keyword>
<evidence type="ECO:0000256" key="1">
    <source>
        <dbReference type="SAM" id="Phobius"/>
    </source>
</evidence>
<sequence length="132" mass="14707">MLCFPLGKNIANLRTMVTNLRIDYFARSEEASLFPKILRNSLMIHNFPNPVVTTIFLLAIVFLFLVTLLRSCIILRKPSLGPHNLVRLVGAFILSVGLVRQAALFITDRPYSVSEALLNMAIGFAGSLFTLL</sequence>
<comment type="caution">
    <text evidence="2">The sequence shown here is derived from an EMBL/GenBank/DDBJ whole genome shotgun (WGS) entry which is preliminary data.</text>
</comment>
<protein>
    <submittedName>
        <fullName evidence="2">Uncharacterized protein</fullName>
    </submittedName>
</protein>
<reference evidence="2 3" key="1">
    <citation type="journal article" date="2015" name="Mol. Biochem. Parasitol.">
        <title>Identification of polymorphic genes for use in assemblage B genotyping assays through comparative genomics of multiple assemblage B Giardia duodenalis isolates.</title>
        <authorList>
            <person name="Wielinga C."/>
            <person name="Thompson R.C."/>
            <person name="Monis P."/>
            <person name="Ryan U."/>
        </authorList>
    </citation>
    <scope>NUCLEOTIDE SEQUENCE [LARGE SCALE GENOMIC DNA]</scope>
    <source>
        <strain evidence="2 3">BAH15c1</strain>
    </source>
</reference>
<dbReference type="Proteomes" id="UP000070089">
    <property type="component" value="Unassembled WGS sequence"/>
</dbReference>
<feature type="transmembrane region" description="Helical" evidence="1">
    <location>
        <begin position="85"/>
        <end position="106"/>
    </location>
</feature>
<accession>A0A132NV99</accession>
<keyword evidence="1" id="KW-0812">Transmembrane</keyword>
<keyword evidence="1" id="KW-1133">Transmembrane helix</keyword>
<gene>
    <name evidence="2" type="ORF">QR46_1974</name>
</gene>
<organism evidence="2 3">
    <name type="scientific">Giardia duodenalis assemblage B</name>
    <dbReference type="NCBI Taxonomy" id="1394984"/>
    <lineage>
        <taxon>Eukaryota</taxon>
        <taxon>Metamonada</taxon>
        <taxon>Diplomonadida</taxon>
        <taxon>Hexamitidae</taxon>
        <taxon>Giardiinae</taxon>
        <taxon>Giardia</taxon>
    </lineage>
</organism>
<dbReference type="VEuPathDB" id="GiardiaDB:QR46_1974"/>
<dbReference type="EMBL" id="JXTI01000047">
    <property type="protein sequence ID" value="KWX13998.1"/>
    <property type="molecule type" value="Genomic_DNA"/>
</dbReference>
<proteinExistence type="predicted"/>
<evidence type="ECO:0000313" key="3">
    <source>
        <dbReference type="Proteomes" id="UP000070089"/>
    </source>
</evidence>
<dbReference type="OrthoDB" id="10253232at2759"/>